<reference evidence="1 2" key="1">
    <citation type="submission" date="2023-09" db="EMBL/GenBank/DDBJ databases">
        <title>Complete genome of Streptomyces roseicoloratus T14.</title>
        <authorList>
            <person name="Bashizi T."/>
            <person name="Kim M.-J."/>
            <person name="Lee G."/>
            <person name="Tagele S.B."/>
            <person name="Shin J.-H."/>
        </authorList>
    </citation>
    <scope>NUCLEOTIDE SEQUENCE [LARGE SCALE GENOMIC DNA]</scope>
    <source>
        <strain evidence="1 2">T14</strain>
    </source>
</reference>
<dbReference type="RefSeq" id="WP_309548826.1">
    <property type="nucleotide sequence ID" value="NZ_CP133762.1"/>
</dbReference>
<protein>
    <submittedName>
        <fullName evidence="1">Uncharacterized protein</fullName>
    </submittedName>
</protein>
<dbReference type="Proteomes" id="UP001250858">
    <property type="component" value="Chromosome"/>
</dbReference>
<gene>
    <name evidence="1" type="ORF">RGF97_16815</name>
</gene>
<evidence type="ECO:0000313" key="1">
    <source>
        <dbReference type="EMBL" id="WMX46170.1"/>
    </source>
</evidence>
<evidence type="ECO:0000313" key="2">
    <source>
        <dbReference type="Proteomes" id="UP001250858"/>
    </source>
</evidence>
<sequence>MGPDSIKMYDWNPKLNEGTGTLIGEQTPDRIRGWRIDGSDGHVNFWDWSNGKKGKGGVYGHDWFPADPNTPGSRYIGWAPWQDNNGNILEGN</sequence>
<dbReference type="EMBL" id="CP133762">
    <property type="protein sequence ID" value="WMX46170.1"/>
    <property type="molecule type" value="Genomic_DNA"/>
</dbReference>
<keyword evidence="2" id="KW-1185">Reference proteome</keyword>
<organism evidence="1 2">
    <name type="scientific">Streptomyces roseicoloratus</name>
    <dbReference type="NCBI Taxonomy" id="2508722"/>
    <lineage>
        <taxon>Bacteria</taxon>
        <taxon>Bacillati</taxon>
        <taxon>Actinomycetota</taxon>
        <taxon>Actinomycetes</taxon>
        <taxon>Kitasatosporales</taxon>
        <taxon>Streptomycetaceae</taxon>
        <taxon>Streptomyces</taxon>
    </lineage>
</organism>
<proteinExistence type="predicted"/>
<name>A0ABY9RZ76_9ACTN</name>
<accession>A0ABY9RZ76</accession>